<keyword evidence="2 4" id="KW-1005">Bacterial flagellum biogenesis</keyword>
<dbReference type="Proteomes" id="UP000267798">
    <property type="component" value="Unassembled WGS sequence"/>
</dbReference>
<keyword evidence="5" id="KW-0969">Cilium</keyword>
<dbReference type="InterPro" id="IPR003775">
    <property type="entry name" value="Flagellar_assembly_factor_FliW"/>
</dbReference>
<dbReference type="PANTHER" id="PTHR39190">
    <property type="entry name" value="FLAGELLAR ASSEMBLY FACTOR FLIW"/>
    <property type="match status" value="1"/>
</dbReference>
<evidence type="ECO:0000256" key="2">
    <source>
        <dbReference type="ARBA" id="ARBA00022795"/>
    </source>
</evidence>
<dbReference type="NCBIfam" id="NF009793">
    <property type="entry name" value="PRK13285.1-1"/>
    <property type="match status" value="1"/>
</dbReference>
<keyword evidence="1 4" id="KW-0963">Cytoplasm</keyword>
<dbReference type="HAMAP" id="MF_01185">
    <property type="entry name" value="FliW"/>
    <property type="match status" value="1"/>
</dbReference>
<dbReference type="EMBL" id="QXQB01000008">
    <property type="protein sequence ID" value="RJX36944.1"/>
    <property type="molecule type" value="Genomic_DNA"/>
</dbReference>
<gene>
    <name evidence="4" type="primary">fliW</name>
    <name evidence="5" type="ORF">D3P09_25920</name>
</gene>
<proteinExistence type="inferred from homology"/>
<evidence type="ECO:0000313" key="5">
    <source>
        <dbReference type="EMBL" id="RJX36944.1"/>
    </source>
</evidence>
<organism evidence="5 6">
    <name type="scientific">Paenibacillus pinisoli</name>
    <dbReference type="NCBI Taxonomy" id="1276110"/>
    <lineage>
        <taxon>Bacteria</taxon>
        <taxon>Bacillati</taxon>
        <taxon>Bacillota</taxon>
        <taxon>Bacilli</taxon>
        <taxon>Bacillales</taxon>
        <taxon>Paenibacillaceae</taxon>
        <taxon>Paenibacillus</taxon>
    </lineage>
</organism>
<evidence type="ECO:0000313" key="6">
    <source>
        <dbReference type="Proteomes" id="UP000267798"/>
    </source>
</evidence>
<comment type="function">
    <text evidence="4">Acts as an anti-CsrA protein, binds CsrA and prevents it from repressing translation of its target genes, one of which is flagellin. Binds to flagellin and participates in the assembly of the flagellum.</text>
</comment>
<dbReference type="GO" id="GO:0044780">
    <property type="term" value="P:bacterial-type flagellum assembly"/>
    <property type="evidence" value="ECO:0007669"/>
    <property type="project" value="UniProtKB-UniRule"/>
</dbReference>
<comment type="similarity">
    <text evidence="4">Belongs to the FliW family.</text>
</comment>
<dbReference type="AlphaFoldDB" id="A0A3A6PSF8"/>
<dbReference type="GO" id="GO:0006417">
    <property type="term" value="P:regulation of translation"/>
    <property type="evidence" value="ECO:0007669"/>
    <property type="project" value="UniProtKB-KW"/>
</dbReference>
<dbReference type="OrthoDB" id="9801235at2"/>
<comment type="subunit">
    <text evidence="4">Interacts with translational regulator CsrA and flagellin(s).</text>
</comment>
<evidence type="ECO:0000256" key="4">
    <source>
        <dbReference type="HAMAP-Rule" id="MF_01185"/>
    </source>
</evidence>
<dbReference type="Pfam" id="PF02623">
    <property type="entry name" value="FliW"/>
    <property type="match status" value="1"/>
</dbReference>
<reference evidence="5 6" key="1">
    <citation type="submission" date="2018-09" db="EMBL/GenBank/DDBJ databases">
        <title>Paenibacillus aracenensis nov. sp. isolated from a cave in southern Spain.</title>
        <authorList>
            <person name="Jurado V."/>
            <person name="Gutierrez-Patricio S."/>
            <person name="Gonzalez-Pimentel J.L."/>
            <person name="Miller A.Z."/>
            <person name="Laiz L."/>
            <person name="Saiz-Jimenez C."/>
        </authorList>
    </citation>
    <scope>NUCLEOTIDE SEQUENCE [LARGE SCALE GENOMIC DNA]</scope>
    <source>
        <strain evidence="5 6">JCM 19203</strain>
    </source>
</reference>
<comment type="subcellular location">
    <subcellularLocation>
        <location evidence="4">Cytoplasm</location>
    </subcellularLocation>
</comment>
<evidence type="ECO:0000256" key="3">
    <source>
        <dbReference type="ARBA" id="ARBA00022845"/>
    </source>
</evidence>
<keyword evidence="6" id="KW-1185">Reference proteome</keyword>
<keyword evidence="4" id="KW-0143">Chaperone</keyword>
<name>A0A3A6PSF8_9BACL</name>
<keyword evidence="5" id="KW-0282">Flagellum</keyword>
<dbReference type="PANTHER" id="PTHR39190:SF1">
    <property type="entry name" value="FLAGELLAR ASSEMBLY FACTOR FLIW"/>
    <property type="match status" value="1"/>
</dbReference>
<dbReference type="RefSeq" id="WP_120114337.1">
    <property type="nucleotide sequence ID" value="NZ_QXQB01000008.1"/>
</dbReference>
<dbReference type="InterPro" id="IPR024046">
    <property type="entry name" value="Flagellar_assmbl_FliW_dom_sf"/>
</dbReference>
<dbReference type="Gene3D" id="2.30.290.10">
    <property type="entry name" value="BH3618-like"/>
    <property type="match status" value="1"/>
</dbReference>
<sequence length="148" mass="16600">MLVQTTRFGEIEVLEEEVFYFKQGIPGFKEVHRFVLIEVDDSPFQYLQSIDHGEVAFIVASPFDFFDSYAFTLSADIQNALGLENEEHVKVINIISIRTDLASATINLGAPIILNTQDRVGIQYILTDGKYSIHQPLFASEAMPKGGK</sequence>
<dbReference type="SUPFAM" id="SSF141457">
    <property type="entry name" value="BH3618-like"/>
    <property type="match status" value="1"/>
</dbReference>
<dbReference type="GO" id="GO:0005737">
    <property type="term" value="C:cytoplasm"/>
    <property type="evidence" value="ECO:0007669"/>
    <property type="project" value="UniProtKB-SubCell"/>
</dbReference>
<comment type="caution">
    <text evidence="5">The sequence shown here is derived from an EMBL/GenBank/DDBJ whole genome shotgun (WGS) entry which is preliminary data.</text>
</comment>
<keyword evidence="3 4" id="KW-0810">Translation regulation</keyword>
<evidence type="ECO:0000256" key="1">
    <source>
        <dbReference type="ARBA" id="ARBA00022490"/>
    </source>
</evidence>
<protein>
    <recommendedName>
        <fullName evidence="4">Flagellar assembly factor FliW</fullName>
    </recommendedName>
</protein>
<accession>A0A3A6PSF8</accession>
<keyword evidence="5" id="KW-0966">Cell projection</keyword>